<dbReference type="AlphaFoldDB" id="A0AAD3T087"/>
<organism evidence="4 5">
    <name type="scientific">Nepenthes gracilis</name>
    <name type="common">Slender pitcher plant</name>
    <dbReference type="NCBI Taxonomy" id="150966"/>
    <lineage>
        <taxon>Eukaryota</taxon>
        <taxon>Viridiplantae</taxon>
        <taxon>Streptophyta</taxon>
        <taxon>Embryophyta</taxon>
        <taxon>Tracheophyta</taxon>
        <taxon>Spermatophyta</taxon>
        <taxon>Magnoliopsida</taxon>
        <taxon>eudicotyledons</taxon>
        <taxon>Gunneridae</taxon>
        <taxon>Pentapetalae</taxon>
        <taxon>Caryophyllales</taxon>
        <taxon>Nepenthaceae</taxon>
        <taxon>Nepenthes</taxon>
    </lineage>
</organism>
<evidence type="ECO:0000313" key="5">
    <source>
        <dbReference type="Proteomes" id="UP001279734"/>
    </source>
</evidence>
<dbReference type="SUPFAM" id="SSF51430">
    <property type="entry name" value="NAD(P)-linked oxidoreductase"/>
    <property type="match status" value="1"/>
</dbReference>
<reference evidence="4" key="1">
    <citation type="submission" date="2023-05" db="EMBL/GenBank/DDBJ databases">
        <title>Nepenthes gracilis genome sequencing.</title>
        <authorList>
            <person name="Fukushima K."/>
        </authorList>
    </citation>
    <scope>NUCLEOTIDE SEQUENCE</scope>
    <source>
        <strain evidence="4">SING2019-196</strain>
    </source>
</reference>
<gene>
    <name evidence="4" type="ORF">Nepgr_022095</name>
</gene>
<evidence type="ECO:0000256" key="1">
    <source>
        <dbReference type="ARBA" id="ARBA00022857"/>
    </source>
</evidence>
<dbReference type="Proteomes" id="UP001279734">
    <property type="component" value="Unassembled WGS sequence"/>
</dbReference>
<keyword evidence="1" id="KW-0521">NADP</keyword>
<keyword evidence="5" id="KW-1185">Reference proteome</keyword>
<dbReference type="Pfam" id="PF00248">
    <property type="entry name" value="Aldo_ket_red"/>
    <property type="match status" value="1"/>
</dbReference>
<feature type="domain" description="NADP-dependent oxidoreductase" evidence="3">
    <location>
        <begin position="2"/>
        <end position="72"/>
    </location>
</feature>
<dbReference type="GO" id="GO:0005737">
    <property type="term" value="C:cytoplasm"/>
    <property type="evidence" value="ECO:0007669"/>
    <property type="project" value="TreeGrafter"/>
</dbReference>
<evidence type="ECO:0000313" key="4">
    <source>
        <dbReference type="EMBL" id="GMH20254.1"/>
    </source>
</evidence>
<dbReference type="GO" id="GO:0016491">
    <property type="term" value="F:oxidoreductase activity"/>
    <property type="evidence" value="ECO:0007669"/>
    <property type="project" value="UniProtKB-KW"/>
</dbReference>
<evidence type="ECO:0000259" key="3">
    <source>
        <dbReference type="Pfam" id="PF00248"/>
    </source>
</evidence>
<dbReference type="InterPro" id="IPR023210">
    <property type="entry name" value="NADP_OxRdtase_dom"/>
</dbReference>
<dbReference type="InterPro" id="IPR036812">
    <property type="entry name" value="NAD(P)_OxRdtase_dom_sf"/>
</dbReference>
<name>A0AAD3T087_NEPGR</name>
<dbReference type="PANTHER" id="PTHR43625">
    <property type="entry name" value="AFLATOXIN B1 ALDEHYDE REDUCTASE"/>
    <property type="match status" value="1"/>
</dbReference>
<dbReference type="PANTHER" id="PTHR43625:SF40">
    <property type="entry name" value="ALDO-KETO REDUCTASE YAKC [NADP(+)]"/>
    <property type="match status" value="1"/>
</dbReference>
<evidence type="ECO:0000256" key="2">
    <source>
        <dbReference type="ARBA" id="ARBA00023002"/>
    </source>
</evidence>
<protein>
    <recommendedName>
        <fullName evidence="3">NADP-dependent oxidoreductase domain-containing protein</fullName>
    </recommendedName>
</protein>
<proteinExistence type="predicted"/>
<dbReference type="EMBL" id="BSYO01000021">
    <property type="protein sequence ID" value="GMH20254.1"/>
    <property type="molecule type" value="Genomic_DNA"/>
</dbReference>
<dbReference type="InterPro" id="IPR050791">
    <property type="entry name" value="Aldo-Keto_reductase"/>
</dbReference>
<accession>A0AAD3T087</accession>
<keyword evidence="2" id="KW-0560">Oxidoreductase</keyword>
<comment type="caution">
    <text evidence="4">The sequence shown here is derived from an EMBL/GenBank/DDBJ whole genome shotgun (WGS) entry which is preliminary data.</text>
</comment>
<sequence length="81" mass="9114">MGKIKYVGLSEACASTIRKAHTVHPRTAVQIKWSPWTRDVEEEIVPTCRELGIGIVPYNPPERGFFATRSKVIENLSDNDC</sequence>
<dbReference type="Gene3D" id="3.20.20.100">
    <property type="entry name" value="NADP-dependent oxidoreductase domain"/>
    <property type="match status" value="1"/>
</dbReference>